<evidence type="ECO:0000259" key="12">
    <source>
        <dbReference type="Pfam" id="PF13851"/>
    </source>
</evidence>
<protein>
    <recommendedName>
        <fullName evidence="12">Growth arrest-specific protein 8 domain-containing protein</fullName>
    </recommendedName>
</protein>
<dbReference type="GO" id="GO:0031267">
    <property type="term" value="F:small GTPase binding"/>
    <property type="evidence" value="ECO:0007669"/>
    <property type="project" value="InterPro"/>
</dbReference>
<evidence type="ECO:0000256" key="7">
    <source>
        <dbReference type="ARBA" id="ARBA00023054"/>
    </source>
</evidence>
<keyword evidence="4" id="KW-0963">Cytoplasm</keyword>
<dbReference type="GO" id="GO:0008017">
    <property type="term" value="F:microtubule binding"/>
    <property type="evidence" value="ECO:0007669"/>
    <property type="project" value="InterPro"/>
</dbReference>
<keyword evidence="8" id="KW-0969">Cilium</keyword>
<dbReference type="PANTHER" id="PTHR31543">
    <property type="entry name" value="DYNEIN REGULATORY COMPLEX SUBUNIT 4"/>
    <property type="match status" value="1"/>
</dbReference>
<evidence type="ECO:0000256" key="2">
    <source>
        <dbReference type="ARBA" id="ARBA00004245"/>
    </source>
</evidence>
<dbReference type="GO" id="GO:0005874">
    <property type="term" value="C:microtubule"/>
    <property type="evidence" value="ECO:0007669"/>
    <property type="project" value="UniProtKB-KW"/>
</dbReference>
<dbReference type="InterPro" id="IPR039308">
    <property type="entry name" value="GAS8"/>
</dbReference>
<accession>A0A7S3HKZ6</accession>
<dbReference type="Pfam" id="PF13851">
    <property type="entry name" value="GAS"/>
    <property type="match status" value="1"/>
</dbReference>
<dbReference type="AlphaFoldDB" id="A0A7S3HKZ6"/>
<evidence type="ECO:0000256" key="1">
    <source>
        <dbReference type="ARBA" id="ARBA00004230"/>
    </source>
</evidence>
<dbReference type="GO" id="GO:0048870">
    <property type="term" value="P:cell motility"/>
    <property type="evidence" value="ECO:0007669"/>
    <property type="project" value="InterPro"/>
</dbReference>
<evidence type="ECO:0000256" key="4">
    <source>
        <dbReference type="ARBA" id="ARBA00022490"/>
    </source>
</evidence>
<gene>
    <name evidence="13" type="ORF">SELO1098_LOCUS26926</name>
</gene>
<keyword evidence="5" id="KW-0493">Microtubule</keyword>
<evidence type="ECO:0000256" key="8">
    <source>
        <dbReference type="ARBA" id="ARBA00023069"/>
    </source>
</evidence>
<evidence type="ECO:0000256" key="11">
    <source>
        <dbReference type="SAM" id="Coils"/>
    </source>
</evidence>
<keyword evidence="6" id="KW-0282">Flagellum</keyword>
<evidence type="ECO:0000256" key="10">
    <source>
        <dbReference type="ARBA" id="ARBA00023273"/>
    </source>
</evidence>
<keyword evidence="7 11" id="KW-0175">Coiled coil</keyword>
<sequence>MSKKPGKKSKKVEEVVVEESEYDTMDLEMLREVVPMLRQQLEKSMLDRNYVQLERDSIQQYFDTTRREVREYELSITAKDREMELLEDNHRVELRVYQQKVKHLEYEHKNSIKSIVVDGTGLLGVEQTTHEERERELLRVKEQLKYEQMELELVNTNKVAEVRQQHDKQLIKLRQQFEDGMSELRTRCEGRLRMLESDLELRRRVEVHEVEERKNQHINDLIKNHIKAFTQMKAYYNDITRTNLNMIKKLQNQVEVLKERAVSNKKLLQEYIDENRKLSKPLADVSTEIAKLQTDLKERGKDQMALRNANSRLSAIGKSSSTMRAKLNILEDEYAIVEKERDTLYSGFEESIQRVKQQSEFTNQALEQRLVAAENNVEKAAMQVEEIIQAANLDSGEVARMMSSLNQMLAAKDEALRDARFNVIKLQKSFNDSLDTFTAKMVELGIPEEEVLRVGFVKERLPVGASTAPAISLIAQT</sequence>
<dbReference type="InterPro" id="IPR025593">
    <property type="entry name" value="GAS8_dom"/>
</dbReference>
<dbReference type="PANTHER" id="PTHR31543:SF0">
    <property type="entry name" value="DYNEIN REGULATORY COMPLEX SUBUNIT 4"/>
    <property type="match status" value="1"/>
</dbReference>
<proteinExistence type="inferred from homology"/>
<keyword evidence="10" id="KW-0966">Cell projection</keyword>
<dbReference type="GO" id="GO:0005794">
    <property type="term" value="C:Golgi apparatus"/>
    <property type="evidence" value="ECO:0007669"/>
    <property type="project" value="TreeGrafter"/>
</dbReference>
<feature type="domain" description="Growth arrest-specific protein 8" evidence="12">
    <location>
        <begin position="220"/>
        <end position="416"/>
    </location>
</feature>
<evidence type="ECO:0000256" key="9">
    <source>
        <dbReference type="ARBA" id="ARBA00023212"/>
    </source>
</evidence>
<comment type="subcellular location">
    <subcellularLocation>
        <location evidence="1">Cell projection</location>
        <location evidence="1">Cilium</location>
        <location evidence="1">Flagellum</location>
    </subcellularLocation>
    <subcellularLocation>
        <location evidence="2">Cytoplasm</location>
        <location evidence="2">Cytoskeleton</location>
    </subcellularLocation>
</comment>
<organism evidence="13">
    <name type="scientific">Spumella elongata</name>
    <dbReference type="NCBI Taxonomy" id="89044"/>
    <lineage>
        <taxon>Eukaryota</taxon>
        <taxon>Sar</taxon>
        <taxon>Stramenopiles</taxon>
        <taxon>Ochrophyta</taxon>
        <taxon>Chrysophyceae</taxon>
        <taxon>Chromulinales</taxon>
        <taxon>Chromulinaceae</taxon>
        <taxon>Spumella</taxon>
    </lineage>
</organism>
<evidence type="ECO:0000256" key="3">
    <source>
        <dbReference type="ARBA" id="ARBA00009859"/>
    </source>
</evidence>
<evidence type="ECO:0000256" key="5">
    <source>
        <dbReference type="ARBA" id="ARBA00022701"/>
    </source>
</evidence>
<keyword evidence="9" id="KW-0206">Cytoskeleton</keyword>
<reference evidence="13" key="1">
    <citation type="submission" date="2021-01" db="EMBL/GenBank/DDBJ databases">
        <authorList>
            <person name="Corre E."/>
            <person name="Pelletier E."/>
            <person name="Niang G."/>
            <person name="Scheremetjew M."/>
            <person name="Finn R."/>
            <person name="Kale V."/>
            <person name="Holt S."/>
            <person name="Cochrane G."/>
            <person name="Meng A."/>
            <person name="Brown T."/>
            <person name="Cohen L."/>
        </authorList>
    </citation>
    <scope>NUCLEOTIDE SEQUENCE</scope>
    <source>
        <strain evidence="13">CCAP 955/1</strain>
    </source>
</reference>
<dbReference type="GO" id="GO:0031514">
    <property type="term" value="C:motile cilium"/>
    <property type="evidence" value="ECO:0007669"/>
    <property type="project" value="UniProtKB-SubCell"/>
</dbReference>
<dbReference type="EMBL" id="HBIC01052580">
    <property type="protein sequence ID" value="CAE0298072.1"/>
    <property type="molecule type" value="Transcribed_RNA"/>
</dbReference>
<feature type="coiled-coil region" evidence="11">
    <location>
        <begin position="320"/>
        <end position="390"/>
    </location>
</feature>
<name>A0A7S3HKZ6_9STRA</name>
<evidence type="ECO:0000256" key="6">
    <source>
        <dbReference type="ARBA" id="ARBA00022846"/>
    </source>
</evidence>
<evidence type="ECO:0000313" key="13">
    <source>
        <dbReference type="EMBL" id="CAE0298072.1"/>
    </source>
</evidence>
<comment type="similarity">
    <text evidence="3">Belongs to the DRC4 family.</text>
</comment>